<evidence type="ECO:0000256" key="1">
    <source>
        <dbReference type="SAM" id="MobiDB-lite"/>
    </source>
</evidence>
<dbReference type="Proteomes" id="UP000323454">
    <property type="component" value="Unassembled WGS sequence"/>
</dbReference>
<name>A0A5B2X0V0_9PSEU</name>
<sequence>MSAPETAANLAEPRRMAEEGTQASWVWITPPPVDEERERAYPNYRNTGRRWRADDAAAVRAAILARQEPVVDLTAVFGTPSTTDLLGEDGVHPTPTGHRAIVRAVVEFLTS</sequence>
<dbReference type="RefSeq" id="WP_149852597.1">
    <property type="nucleotide sequence ID" value="NZ_VUOB01000053.1"/>
</dbReference>
<dbReference type="GO" id="GO:0016787">
    <property type="term" value="F:hydrolase activity"/>
    <property type="evidence" value="ECO:0007669"/>
    <property type="project" value="UniProtKB-KW"/>
</dbReference>
<dbReference type="OrthoDB" id="9794725at2"/>
<dbReference type="InterPro" id="IPR036514">
    <property type="entry name" value="SGNH_hydro_sf"/>
</dbReference>
<proteinExistence type="predicted"/>
<dbReference type="SUPFAM" id="SSF52266">
    <property type="entry name" value="SGNH hydrolase"/>
    <property type="match status" value="1"/>
</dbReference>
<feature type="region of interest" description="Disordered" evidence="1">
    <location>
        <begin position="1"/>
        <end position="22"/>
    </location>
</feature>
<dbReference type="AlphaFoldDB" id="A0A5B2X0V0"/>
<gene>
    <name evidence="2" type="ORF">F0L68_26840</name>
</gene>
<keyword evidence="3" id="KW-1185">Reference proteome</keyword>
<evidence type="ECO:0000313" key="2">
    <source>
        <dbReference type="EMBL" id="KAA2256067.1"/>
    </source>
</evidence>
<accession>A0A5B2X0V0</accession>
<dbReference type="EMBL" id="VUOB01000053">
    <property type="protein sequence ID" value="KAA2256067.1"/>
    <property type="molecule type" value="Genomic_DNA"/>
</dbReference>
<reference evidence="2 3" key="1">
    <citation type="submission" date="2019-09" db="EMBL/GenBank/DDBJ databases">
        <title>Goodfellowia gen. nov., a new genus of the Pseudonocardineae related to Actinoalloteichus, containing Goodfellowia coeruleoviolacea gen. nov., comb. nov. gen. nov., comb. nov.</title>
        <authorList>
            <person name="Labeda D."/>
        </authorList>
    </citation>
    <scope>NUCLEOTIDE SEQUENCE [LARGE SCALE GENOMIC DNA]</scope>
    <source>
        <strain evidence="2 3">AN110305</strain>
    </source>
</reference>
<evidence type="ECO:0000313" key="3">
    <source>
        <dbReference type="Proteomes" id="UP000323454"/>
    </source>
</evidence>
<comment type="caution">
    <text evidence="2">The sequence shown here is derived from an EMBL/GenBank/DDBJ whole genome shotgun (WGS) entry which is preliminary data.</text>
</comment>
<keyword evidence="2" id="KW-0378">Hydrolase</keyword>
<dbReference type="CDD" id="cd00229">
    <property type="entry name" value="SGNH_hydrolase"/>
    <property type="match status" value="1"/>
</dbReference>
<organism evidence="2 3">
    <name type="scientific">Solihabitans fulvus</name>
    <dbReference type="NCBI Taxonomy" id="1892852"/>
    <lineage>
        <taxon>Bacteria</taxon>
        <taxon>Bacillati</taxon>
        <taxon>Actinomycetota</taxon>
        <taxon>Actinomycetes</taxon>
        <taxon>Pseudonocardiales</taxon>
        <taxon>Pseudonocardiaceae</taxon>
        <taxon>Solihabitans</taxon>
    </lineage>
</organism>
<protein>
    <submittedName>
        <fullName evidence="2">SGNH/GDSL hydrolase family protein</fullName>
    </submittedName>
</protein>
<reference evidence="2 3" key="2">
    <citation type="submission" date="2019-09" db="EMBL/GenBank/DDBJ databases">
        <authorList>
            <person name="Jin C."/>
        </authorList>
    </citation>
    <scope>NUCLEOTIDE SEQUENCE [LARGE SCALE GENOMIC DNA]</scope>
    <source>
        <strain evidence="2 3">AN110305</strain>
    </source>
</reference>
<dbReference type="Gene3D" id="3.40.50.1110">
    <property type="entry name" value="SGNH hydrolase"/>
    <property type="match status" value="1"/>
</dbReference>